<feature type="non-terminal residue" evidence="2">
    <location>
        <position position="46"/>
    </location>
</feature>
<organism evidence="2 3">
    <name type="scientific">Strongylus vulgaris</name>
    <name type="common">Blood worm</name>
    <dbReference type="NCBI Taxonomy" id="40348"/>
    <lineage>
        <taxon>Eukaryota</taxon>
        <taxon>Metazoa</taxon>
        <taxon>Ecdysozoa</taxon>
        <taxon>Nematoda</taxon>
        <taxon>Chromadorea</taxon>
        <taxon>Rhabditida</taxon>
        <taxon>Rhabditina</taxon>
        <taxon>Rhabditomorpha</taxon>
        <taxon>Strongyloidea</taxon>
        <taxon>Strongylidae</taxon>
        <taxon>Strongylus</taxon>
    </lineage>
</organism>
<protein>
    <submittedName>
        <fullName evidence="2">Uncharacterized protein</fullName>
    </submittedName>
</protein>
<keyword evidence="3" id="KW-1185">Reference proteome</keyword>
<reference evidence="2 3" key="1">
    <citation type="submission" date="2018-11" db="EMBL/GenBank/DDBJ databases">
        <authorList>
            <consortium name="Pathogen Informatics"/>
        </authorList>
    </citation>
    <scope>NUCLEOTIDE SEQUENCE [LARGE SCALE GENOMIC DNA]</scope>
</reference>
<dbReference type="Proteomes" id="UP000270094">
    <property type="component" value="Unassembled WGS sequence"/>
</dbReference>
<dbReference type="AlphaFoldDB" id="A0A3P7LN15"/>
<evidence type="ECO:0000256" key="1">
    <source>
        <dbReference type="SAM" id="MobiDB-lite"/>
    </source>
</evidence>
<evidence type="ECO:0000313" key="2">
    <source>
        <dbReference type="EMBL" id="VDM83895.1"/>
    </source>
</evidence>
<feature type="region of interest" description="Disordered" evidence="1">
    <location>
        <begin position="23"/>
        <end position="46"/>
    </location>
</feature>
<name>A0A3P7LN15_STRVU</name>
<gene>
    <name evidence="2" type="ORF">SVUK_LOCUS18893</name>
</gene>
<proteinExistence type="predicted"/>
<accession>A0A3P7LN15</accession>
<evidence type="ECO:0000313" key="3">
    <source>
        <dbReference type="Proteomes" id="UP000270094"/>
    </source>
</evidence>
<sequence length="46" mass="5204">MYRTIQPPSHNSLDTITGTVSMEFSTEPFRPPAPEDTETEGYNETK</sequence>
<feature type="compositionally biased region" description="Acidic residues" evidence="1">
    <location>
        <begin position="35"/>
        <end position="46"/>
    </location>
</feature>
<dbReference type="EMBL" id="UYYB01126078">
    <property type="protein sequence ID" value="VDM83895.1"/>
    <property type="molecule type" value="Genomic_DNA"/>
</dbReference>